<name>A0A7C8LHT4_9FIRM</name>
<keyword evidence="5 11" id="KW-0004">4Fe-4S</keyword>
<dbReference type="GO" id="GO:0003941">
    <property type="term" value="F:L-serine ammonia-lyase activity"/>
    <property type="evidence" value="ECO:0007669"/>
    <property type="project" value="UniProtKB-UniRule"/>
</dbReference>
<comment type="catalytic activity">
    <reaction evidence="10 11">
        <text>L-serine = pyruvate + NH4(+)</text>
        <dbReference type="Rhea" id="RHEA:19169"/>
        <dbReference type="ChEBI" id="CHEBI:15361"/>
        <dbReference type="ChEBI" id="CHEBI:28938"/>
        <dbReference type="ChEBI" id="CHEBI:33384"/>
        <dbReference type="EC" id="4.3.1.17"/>
    </reaction>
</comment>
<protein>
    <recommendedName>
        <fullName evidence="11">L-serine dehydratase</fullName>
        <ecNumber evidence="11">4.3.1.17</ecNumber>
    </recommendedName>
</protein>
<dbReference type="Proteomes" id="UP000483018">
    <property type="component" value="Unassembled WGS sequence"/>
</dbReference>
<keyword evidence="14" id="KW-1185">Reference proteome</keyword>
<organism evidence="13 14">
    <name type="scientific">Defluviitalea raffinosedens</name>
    <dbReference type="NCBI Taxonomy" id="1450156"/>
    <lineage>
        <taxon>Bacteria</taxon>
        <taxon>Bacillati</taxon>
        <taxon>Bacillota</taxon>
        <taxon>Clostridia</taxon>
        <taxon>Lachnospirales</taxon>
        <taxon>Defluviitaleaceae</taxon>
        <taxon>Defluviitalea</taxon>
    </lineage>
</organism>
<evidence type="ECO:0000256" key="8">
    <source>
        <dbReference type="ARBA" id="ARBA00023014"/>
    </source>
</evidence>
<evidence type="ECO:0000256" key="10">
    <source>
        <dbReference type="ARBA" id="ARBA00049406"/>
    </source>
</evidence>
<sequence>MSKDFRNGTELIQICNANSKKISEVMIEREMYLSGKTRDEVIEAMKDSLKTMKDAIEKGLTKDIKSVSGLIGGDAKKLKSRYETTKTVCGKQVNKAVASAMAVLEVNASMGLIVAAPTAGASGILPGAIITVGENFKLGEEEMIHGLFAAGAVGYIITKNATVSGAEGGCQAETGSAAAMAAAAIVEMLGGTPEEALHAASMAIKNILGMVCDPIAGLVEAPCMKRNAIGVANALISADMALAGIKSIIPFDEVVEAMYKVGRALPCSLKETAQGGLAATPTGIRIQKEIFEKIESDKTVTK</sequence>
<dbReference type="GO" id="GO:0006094">
    <property type="term" value="P:gluconeogenesis"/>
    <property type="evidence" value="ECO:0007669"/>
    <property type="project" value="UniProtKB-KW"/>
</dbReference>
<evidence type="ECO:0000256" key="11">
    <source>
        <dbReference type="RuleBase" id="RU366059"/>
    </source>
</evidence>
<dbReference type="InterPro" id="IPR004642">
    <property type="entry name" value="Ser_deHydtase_asu"/>
</dbReference>
<comment type="cofactor">
    <cofactor evidence="1 11">
        <name>[4Fe-4S] cluster</name>
        <dbReference type="ChEBI" id="CHEBI:49883"/>
    </cofactor>
</comment>
<evidence type="ECO:0000256" key="1">
    <source>
        <dbReference type="ARBA" id="ARBA00001966"/>
    </source>
</evidence>
<dbReference type="Pfam" id="PF03313">
    <property type="entry name" value="SDH_alpha"/>
    <property type="match status" value="1"/>
</dbReference>
<keyword evidence="7 11" id="KW-0408">Iron</keyword>
<dbReference type="PANTHER" id="PTHR30182:SF1">
    <property type="entry name" value="L-SERINE DEHYDRATASE 1"/>
    <property type="match status" value="1"/>
</dbReference>
<dbReference type="EMBL" id="WSLF01000006">
    <property type="protein sequence ID" value="KAE9634083.1"/>
    <property type="molecule type" value="Genomic_DNA"/>
</dbReference>
<dbReference type="InterPro" id="IPR005130">
    <property type="entry name" value="Ser_deHydtase-like_asu"/>
</dbReference>
<keyword evidence="8 11" id="KW-0411">Iron-sulfur</keyword>
<accession>A0A7C8LHT4</accession>
<reference evidence="13 14" key="1">
    <citation type="submission" date="2019-12" db="EMBL/GenBank/DDBJ databases">
        <title>Defluviitalea raffinosedens, isolated from a biogas fermenter, genome sequencing and characterization.</title>
        <authorList>
            <person name="Rettenmaier R."/>
            <person name="Schneider M."/>
            <person name="Neuhaus K."/>
            <person name="Liebl W."/>
            <person name="Zverlov V."/>
        </authorList>
    </citation>
    <scope>NUCLEOTIDE SEQUENCE [LARGE SCALE GENOMIC DNA]</scope>
    <source>
        <strain evidence="13 14">249c-K6</strain>
    </source>
</reference>
<dbReference type="NCBIfam" id="TIGR00718">
    <property type="entry name" value="sda_alpha"/>
    <property type="match status" value="1"/>
</dbReference>
<dbReference type="OrthoDB" id="9805537at2"/>
<proteinExistence type="inferred from homology"/>
<feature type="domain" description="Serine dehydratase-like alpha subunit" evidence="12">
    <location>
        <begin position="19"/>
        <end position="278"/>
    </location>
</feature>
<evidence type="ECO:0000259" key="12">
    <source>
        <dbReference type="Pfam" id="PF03313"/>
    </source>
</evidence>
<dbReference type="AlphaFoldDB" id="A0A7C8LHT4"/>
<keyword evidence="9 11" id="KW-0456">Lyase</keyword>
<comment type="pathway">
    <text evidence="2">Carbohydrate biosynthesis; gluconeogenesis.</text>
</comment>
<dbReference type="InterPro" id="IPR051318">
    <property type="entry name" value="Fe-S_L-Ser"/>
</dbReference>
<evidence type="ECO:0000256" key="7">
    <source>
        <dbReference type="ARBA" id="ARBA00023004"/>
    </source>
</evidence>
<dbReference type="GO" id="GO:0046872">
    <property type="term" value="F:metal ion binding"/>
    <property type="evidence" value="ECO:0007669"/>
    <property type="project" value="UniProtKB-KW"/>
</dbReference>
<keyword evidence="6 11" id="KW-0479">Metal-binding</keyword>
<evidence type="ECO:0000313" key="14">
    <source>
        <dbReference type="Proteomes" id="UP000483018"/>
    </source>
</evidence>
<evidence type="ECO:0000256" key="4">
    <source>
        <dbReference type="ARBA" id="ARBA00022432"/>
    </source>
</evidence>
<gene>
    <name evidence="13" type="primary">sdaAA</name>
    <name evidence="13" type="ORF">GND95_08150</name>
</gene>
<comment type="caution">
    <text evidence="13">The sequence shown here is derived from an EMBL/GenBank/DDBJ whole genome shotgun (WGS) entry which is preliminary data.</text>
</comment>
<keyword evidence="4 11" id="KW-0312">Gluconeogenesis</keyword>
<comment type="similarity">
    <text evidence="3 11">Belongs to the iron-sulfur dependent L-serine dehydratase family.</text>
</comment>
<evidence type="ECO:0000256" key="2">
    <source>
        <dbReference type="ARBA" id="ARBA00004742"/>
    </source>
</evidence>
<evidence type="ECO:0000256" key="5">
    <source>
        <dbReference type="ARBA" id="ARBA00022485"/>
    </source>
</evidence>
<evidence type="ECO:0000256" key="9">
    <source>
        <dbReference type="ARBA" id="ARBA00023239"/>
    </source>
</evidence>
<dbReference type="GO" id="GO:0051539">
    <property type="term" value="F:4 iron, 4 sulfur cluster binding"/>
    <property type="evidence" value="ECO:0007669"/>
    <property type="project" value="UniProtKB-UniRule"/>
</dbReference>
<evidence type="ECO:0000256" key="6">
    <source>
        <dbReference type="ARBA" id="ARBA00022723"/>
    </source>
</evidence>
<evidence type="ECO:0000313" key="13">
    <source>
        <dbReference type="EMBL" id="KAE9634083.1"/>
    </source>
</evidence>
<dbReference type="EC" id="4.3.1.17" evidence="11"/>
<dbReference type="RefSeq" id="WP_158740365.1">
    <property type="nucleotide sequence ID" value="NZ_WSLF01000006.1"/>
</dbReference>
<dbReference type="PANTHER" id="PTHR30182">
    <property type="entry name" value="L-SERINE DEHYDRATASE"/>
    <property type="match status" value="1"/>
</dbReference>
<evidence type="ECO:0000256" key="3">
    <source>
        <dbReference type="ARBA" id="ARBA00008636"/>
    </source>
</evidence>